<gene>
    <name evidence="1" type="ORF">TA5114_01490</name>
</gene>
<accession>A0A0N7MBK8</accession>
<dbReference type="Proteomes" id="UP000051184">
    <property type="component" value="Unassembled WGS sequence"/>
</dbReference>
<evidence type="ECO:0000313" key="1">
    <source>
        <dbReference type="EMBL" id="CUK25688.1"/>
    </source>
</evidence>
<dbReference type="STRING" id="1715691.TA5113_01751"/>
<organism evidence="1 2">
    <name type="scientific">Cognatishimia activa</name>
    <dbReference type="NCBI Taxonomy" id="1715691"/>
    <lineage>
        <taxon>Bacteria</taxon>
        <taxon>Pseudomonadati</taxon>
        <taxon>Pseudomonadota</taxon>
        <taxon>Alphaproteobacteria</taxon>
        <taxon>Rhodobacterales</taxon>
        <taxon>Paracoccaceae</taxon>
        <taxon>Cognatishimia</taxon>
    </lineage>
</organism>
<name>A0A0N7MBK8_9RHOB</name>
<dbReference type="AlphaFoldDB" id="A0A0N7MBK8"/>
<protein>
    <recommendedName>
        <fullName evidence="3">Dihydroorotate dehydrogenase</fullName>
    </recommendedName>
</protein>
<evidence type="ECO:0000313" key="2">
    <source>
        <dbReference type="Proteomes" id="UP000051184"/>
    </source>
</evidence>
<evidence type="ECO:0008006" key="3">
    <source>
        <dbReference type="Google" id="ProtNLM"/>
    </source>
</evidence>
<sequence length="120" mass="12285">MDDLLDDLFAEAKADSSPAPTEDFMARVLADAERLQPEAPPVAASPATVPSRGLLATLFATLGGWQGTGGLVAATMASVWIGFSGADSLTVEGLQAVVSGDTEFYLSDLGGDFSFDLGEG</sequence>
<proteinExistence type="predicted"/>
<keyword evidence="2" id="KW-1185">Reference proteome</keyword>
<dbReference type="EMBL" id="CYUE01000013">
    <property type="protein sequence ID" value="CUK25688.1"/>
    <property type="molecule type" value="Genomic_DNA"/>
</dbReference>
<reference evidence="2" key="1">
    <citation type="submission" date="2015-09" db="EMBL/GenBank/DDBJ databases">
        <authorList>
            <person name="Rodrigo-Torres Lidia"/>
            <person name="Arahal R.David."/>
        </authorList>
    </citation>
    <scope>NUCLEOTIDE SEQUENCE [LARGE SCALE GENOMIC DNA]</scope>
    <source>
        <strain evidence="2">CECT 5114</strain>
    </source>
</reference>